<reference evidence="3" key="1">
    <citation type="submission" date="2019-07" db="EMBL/GenBank/DDBJ databases">
        <title>Hyphodiscus hymeniophilus genome sequencing and assembly.</title>
        <authorList>
            <person name="Kramer G."/>
            <person name="Nodwell J."/>
        </authorList>
    </citation>
    <scope>NUCLEOTIDE SEQUENCE</scope>
    <source>
        <strain evidence="3">ATCC 34498</strain>
    </source>
</reference>
<dbReference type="OrthoDB" id="10254604at2759"/>
<keyword evidence="4" id="KW-1185">Reference proteome</keyword>
<dbReference type="Gene3D" id="3.40.50.720">
    <property type="entry name" value="NAD(P)-binding Rossmann-like Domain"/>
    <property type="match status" value="1"/>
</dbReference>
<dbReference type="EMBL" id="VNKQ01000003">
    <property type="protein sequence ID" value="KAG0652257.1"/>
    <property type="molecule type" value="Genomic_DNA"/>
</dbReference>
<name>A0A9P7B0J2_9HELO</name>
<gene>
    <name evidence="3" type="ORF">D0Z07_1407</name>
</gene>
<protein>
    <recommendedName>
        <fullName evidence="2">NAD(P)-binding domain-containing protein</fullName>
    </recommendedName>
</protein>
<dbReference type="PANTHER" id="PTHR15020:SF50">
    <property type="entry name" value="UPF0659 PROTEIN YMR090W"/>
    <property type="match status" value="1"/>
</dbReference>
<evidence type="ECO:0000259" key="2">
    <source>
        <dbReference type="Pfam" id="PF13460"/>
    </source>
</evidence>
<evidence type="ECO:0000256" key="1">
    <source>
        <dbReference type="ARBA" id="ARBA00038376"/>
    </source>
</evidence>
<dbReference type="InterPro" id="IPR016040">
    <property type="entry name" value="NAD(P)-bd_dom"/>
</dbReference>
<organism evidence="3 4">
    <name type="scientific">Hyphodiscus hymeniophilus</name>
    <dbReference type="NCBI Taxonomy" id="353542"/>
    <lineage>
        <taxon>Eukaryota</taxon>
        <taxon>Fungi</taxon>
        <taxon>Dikarya</taxon>
        <taxon>Ascomycota</taxon>
        <taxon>Pezizomycotina</taxon>
        <taxon>Leotiomycetes</taxon>
        <taxon>Helotiales</taxon>
        <taxon>Hyphodiscaceae</taxon>
        <taxon>Hyphodiscus</taxon>
    </lineage>
</organism>
<dbReference type="InterPro" id="IPR036291">
    <property type="entry name" value="NAD(P)-bd_dom_sf"/>
</dbReference>
<dbReference type="Proteomes" id="UP000785200">
    <property type="component" value="Unassembled WGS sequence"/>
</dbReference>
<dbReference type="Pfam" id="PF13460">
    <property type="entry name" value="NAD_binding_10"/>
    <property type="match status" value="1"/>
</dbReference>
<comment type="caution">
    <text evidence="3">The sequence shown here is derived from an EMBL/GenBank/DDBJ whole genome shotgun (WGS) entry which is preliminary data.</text>
</comment>
<dbReference type="SUPFAM" id="SSF51735">
    <property type="entry name" value="NAD(P)-binding Rossmann-fold domains"/>
    <property type="match status" value="1"/>
</dbReference>
<sequence length="270" mass="29254">MAKRILLLGGHGKVSLLMTPKLLARSWNVTSVIRNLDQKNDILDAGKNGPGKVDVLIESIEDVKSEADAKRILDQVKPDWVVWSAGAGGKGGPDRTNAIDRDAAIHFIRSSIATPSISKFLLVSALNVRRGRASWFDDESYASMQKVNTEAMPAYYKAKLAADEALTVLGEERVKQEGRDKFSYIILRPGALIDDQETGLVSLGKTPARGSVTRADVADVAARLLENEGAYGWFDLLGGKEPTAEAVARVIKEGVNSMEGEDISVMKSNM</sequence>
<accession>A0A9P7B0J2</accession>
<comment type="similarity">
    <text evidence="1">Belongs to the avfA family.</text>
</comment>
<dbReference type="AlphaFoldDB" id="A0A9P7B0J2"/>
<dbReference type="PANTHER" id="PTHR15020">
    <property type="entry name" value="FLAVIN REDUCTASE-RELATED"/>
    <property type="match status" value="1"/>
</dbReference>
<evidence type="ECO:0000313" key="3">
    <source>
        <dbReference type="EMBL" id="KAG0652257.1"/>
    </source>
</evidence>
<evidence type="ECO:0000313" key="4">
    <source>
        <dbReference type="Proteomes" id="UP000785200"/>
    </source>
</evidence>
<proteinExistence type="inferred from homology"/>
<feature type="domain" description="NAD(P)-binding" evidence="2">
    <location>
        <begin position="9"/>
        <end position="227"/>
    </location>
</feature>